<comment type="caution">
    <text evidence="4">The sequence shown here is derived from an EMBL/GenBank/DDBJ whole genome shotgun (WGS) entry which is preliminary data.</text>
</comment>
<reference evidence="4 5" key="1">
    <citation type="submission" date="2017-11" db="EMBL/GenBank/DDBJ databases">
        <title>Genome-resolved metagenomics identifies genetic mobility, metabolic interactions, and unexpected diversity in perchlorate-reducing communities.</title>
        <authorList>
            <person name="Barnum T.P."/>
            <person name="Figueroa I.A."/>
            <person name="Carlstrom C.I."/>
            <person name="Lucas L.N."/>
            <person name="Engelbrektson A.L."/>
            <person name="Coates J.D."/>
        </authorList>
    </citation>
    <scope>NUCLEOTIDE SEQUENCE [LARGE SCALE GENOMIC DNA]</scope>
    <source>
        <strain evidence="4">BM706</strain>
    </source>
</reference>
<dbReference type="Proteomes" id="UP000234857">
    <property type="component" value="Unassembled WGS sequence"/>
</dbReference>
<name>A0A2N5ZED9_MUIH1</name>
<dbReference type="CDD" id="cd06533">
    <property type="entry name" value="Glyco_transf_WecG_TagA"/>
    <property type="match status" value="1"/>
</dbReference>
<keyword evidence="3" id="KW-0472">Membrane</keyword>
<feature type="transmembrane region" description="Helical" evidence="3">
    <location>
        <begin position="159"/>
        <end position="178"/>
    </location>
</feature>
<protein>
    <recommendedName>
        <fullName evidence="6">Glycosyltransferase</fullName>
    </recommendedName>
</protein>
<sequence>MTITYIFIFALLLMFFLSRFLGKANLLVLPYFFICIGLITYMYEFKDFLLPVLLGSIFFFSLGVVVKRYHIDTFLEILFQVLIISSIVFLGMKIYFIRKLTGGFYYFTEIRAILFTFFWIFINMNVMKFIRKTGELFLGIGVCIVMALYMLIINQNMPVEIMLFAQSVFFIYLWLLLYKLIYRESLFDDSIFYFLSFLTVSLSIVGTAKSVMIFSVIIPAFIVGIPLLFLLFMTILSFIRFQKGVRDRFSWKFSYNRMIFFLYLITFYVTIPVILYFSRISIAKNVIVSLLSFSILYLIGRSVFFGEKRSKVKKAIFGVDIKPASRIKLLKSVHNVIKGNVQNYIVTLNALMLYEAKQDDFYRVVLNSADFQTVDGVGVLWAMDFLGYENMEKVTGIDFVKDLARLSAKYGYGMFMLGAEQDVVETAAKNMKRDFEGVVISGVRNGYFDSENESEVIEKINSSGAKILLVGMGVPRQEKWIFYNLHKLPNVRIAIGVGGTFDVLSGKVKRAPGLFQKVGLEWLYRTLKEPTRFSRILKLPAFVLNVFREYL</sequence>
<keyword evidence="3" id="KW-0812">Transmembrane</keyword>
<dbReference type="PANTHER" id="PTHR34136:SF1">
    <property type="entry name" value="UDP-N-ACETYL-D-MANNOSAMINURONIC ACID TRANSFERASE"/>
    <property type="match status" value="1"/>
</dbReference>
<dbReference type="PANTHER" id="PTHR34136">
    <property type="match status" value="1"/>
</dbReference>
<keyword evidence="3" id="KW-1133">Transmembrane helix</keyword>
<feature type="transmembrane region" description="Helical" evidence="3">
    <location>
        <begin position="214"/>
        <end position="239"/>
    </location>
</feature>
<keyword evidence="1" id="KW-0328">Glycosyltransferase</keyword>
<evidence type="ECO:0000256" key="1">
    <source>
        <dbReference type="ARBA" id="ARBA00022676"/>
    </source>
</evidence>
<feature type="transmembrane region" description="Helical" evidence="3">
    <location>
        <begin position="26"/>
        <end position="43"/>
    </location>
</feature>
<accession>A0A2N5ZED9</accession>
<dbReference type="InterPro" id="IPR004629">
    <property type="entry name" value="WecG_TagA_CpsF"/>
</dbReference>
<dbReference type="Pfam" id="PF03808">
    <property type="entry name" value="Glyco_tran_WecG"/>
    <property type="match status" value="1"/>
</dbReference>
<feature type="transmembrane region" description="Helical" evidence="3">
    <location>
        <begin position="190"/>
        <end position="208"/>
    </location>
</feature>
<proteinExistence type="predicted"/>
<organism evidence="4 5">
    <name type="scientific">Muiribacterium halophilum</name>
    <dbReference type="NCBI Taxonomy" id="2053465"/>
    <lineage>
        <taxon>Bacteria</taxon>
        <taxon>Candidatus Muiribacteriota</taxon>
        <taxon>Candidatus Muiribacteriia</taxon>
        <taxon>Candidatus Muiribacteriales</taxon>
        <taxon>Candidatus Muiribacteriaceae</taxon>
        <taxon>Candidatus Muiribacterium</taxon>
    </lineage>
</organism>
<evidence type="ECO:0000256" key="3">
    <source>
        <dbReference type="SAM" id="Phobius"/>
    </source>
</evidence>
<feature type="transmembrane region" description="Helical" evidence="3">
    <location>
        <begin position="49"/>
        <end position="66"/>
    </location>
</feature>
<dbReference type="EMBL" id="PKTG01000097">
    <property type="protein sequence ID" value="PLX17021.1"/>
    <property type="molecule type" value="Genomic_DNA"/>
</dbReference>
<feature type="transmembrane region" description="Helical" evidence="3">
    <location>
        <begin position="134"/>
        <end position="153"/>
    </location>
</feature>
<dbReference type="AlphaFoldDB" id="A0A2N5ZED9"/>
<evidence type="ECO:0000256" key="2">
    <source>
        <dbReference type="ARBA" id="ARBA00022679"/>
    </source>
</evidence>
<feature type="transmembrane region" description="Helical" evidence="3">
    <location>
        <begin position="78"/>
        <end position="97"/>
    </location>
</feature>
<dbReference type="GO" id="GO:0016758">
    <property type="term" value="F:hexosyltransferase activity"/>
    <property type="evidence" value="ECO:0007669"/>
    <property type="project" value="TreeGrafter"/>
</dbReference>
<feature type="transmembrane region" description="Helical" evidence="3">
    <location>
        <begin position="260"/>
        <end position="280"/>
    </location>
</feature>
<gene>
    <name evidence="4" type="ORF">C0601_08570</name>
</gene>
<feature type="transmembrane region" description="Helical" evidence="3">
    <location>
        <begin position="6"/>
        <end position="21"/>
    </location>
</feature>
<evidence type="ECO:0000313" key="4">
    <source>
        <dbReference type="EMBL" id="PLX17021.1"/>
    </source>
</evidence>
<evidence type="ECO:0008006" key="6">
    <source>
        <dbReference type="Google" id="ProtNLM"/>
    </source>
</evidence>
<feature type="transmembrane region" description="Helical" evidence="3">
    <location>
        <begin position="286"/>
        <end position="304"/>
    </location>
</feature>
<feature type="transmembrane region" description="Helical" evidence="3">
    <location>
        <begin position="103"/>
        <end position="122"/>
    </location>
</feature>
<dbReference type="NCBIfam" id="TIGR00696">
    <property type="entry name" value="wecG_tagA_cpsF"/>
    <property type="match status" value="1"/>
</dbReference>
<evidence type="ECO:0000313" key="5">
    <source>
        <dbReference type="Proteomes" id="UP000234857"/>
    </source>
</evidence>
<keyword evidence="2" id="KW-0808">Transferase</keyword>